<name>A0AA38F5V7_TAXCH</name>
<evidence type="ECO:0000313" key="4">
    <source>
        <dbReference type="EMBL" id="KAH9289448.1"/>
    </source>
</evidence>
<dbReference type="Proteomes" id="UP000824469">
    <property type="component" value="Unassembled WGS sequence"/>
</dbReference>
<evidence type="ECO:0000259" key="3">
    <source>
        <dbReference type="Pfam" id="PF02893"/>
    </source>
</evidence>
<evidence type="ECO:0000313" key="5">
    <source>
        <dbReference type="EMBL" id="KAH9293469.1"/>
    </source>
</evidence>
<evidence type="ECO:0000256" key="1">
    <source>
        <dbReference type="ARBA" id="ARBA00009414"/>
    </source>
</evidence>
<gene>
    <name evidence="4" type="ORF">KI387_033565</name>
    <name evidence="5" type="ORF">KI387_041326</name>
</gene>
<dbReference type="Pfam" id="PF02893">
    <property type="entry name" value="GRAM"/>
    <property type="match status" value="1"/>
</dbReference>
<sequence length="218" mass="24188">MGLDHSADQNHLQSRNHSSPDQTTYGSTIYHNAMGDYFLGFSDQHKERLTAPKVKSVEHLNGEHSDHKSKKSHPPVGVPEKPPTEARPYVLDLSPTDPNTHSAQCDPAMKERLNKYSKRVEDLAEHLKLGYSMSDTVMGKLSLGAELLKKGGKENLFKERFSCDGKEKLLKARACHLSTSTGPIGGLLFISTKKIAFCSDRSLVFTSPEGGVAWSYYR</sequence>
<feature type="region of interest" description="Disordered" evidence="2">
    <location>
        <begin position="59"/>
        <end position="88"/>
    </location>
</feature>
<keyword evidence="6" id="KW-1185">Reference proteome</keyword>
<evidence type="ECO:0000313" key="6">
    <source>
        <dbReference type="Proteomes" id="UP000824469"/>
    </source>
</evidence>
<dbReference type="EMBL" id="JAHRHJ020003813">
    <property type="protein sequence ID" value="KAH9289448.1"/>
    <property type="molecule type" value="Genomic_DNA"/>
</dbReference>
<dbReference type="InterPro" id="IPR037848">
    <property type="entry name" value="GEM-like"/>
</dbReference>
<dbReference type="AlphaFoldDB" id="A0AA38F5V7"/>
<proteinExistence type="inferred from homology"/>
<feature type="domain" description="GRAM" evidence="3">
    <location>
        <begin position="156"/>
        <end position="201"/>
    </location>
</feature>
<reference evidence="5 6" key="1">
    <citation type="journal article" date="2021" name="Nat. Plants">
        <title>The Taxus genome provides insights into paclitaxel biosynthesis.</title>
        <authorList>
            <person name="Xiong X."/>
            <person name="Gou J."/>
            <person name="Liao Q."/>
            <person name="Li Y."/>
            <person name="Zhou Q."/>
            <person name="Bi G."/>
            <person name="Li C."/>
            <person name="Du R."/>
            <person name="Wang X."/>
            <person name="Sun T."/>
            <person name="Guo L."/>
            <person name="Liang H."/>
            <person name="Lu P."/>
            <person name="Wu Y."/>
            <person name="Zhang Z."/>
            <person name="Ro D.K."/>
            <person name="Shang Y."/>
            <person name="Huang S."/>
            <person name="Yan J."/>
        </authorList>
    </citation>
    <scope>NUCLEOTIDE SEQUENCE [LARGE SCALE GENOMIC DNA]</scope>
    <source>
        <strain evidence="5">Ta-2019</strain>
    </source>
</reference>
<organism evidence="5 6">
    <name type="scientific">Taxus chinensis</name>
    <name type="common">Chinese yew</name>
    <name type="synonym">Taxus wallichiana var. chinensis</name>
    <dbReference type="NCBI Taxonomy" id="29808"/>
    <lineage>
        <taxon>Eukaryota</taxon>
        <taxon>Viridiplantae</taxon>
        <taxon>Streptophyta</taxon>
        <taxon>Embryophyta</taxon>
        <taxon>Tracheophyta</taxon>
        <taxon>Spermatophyta</taxon>
        <taxon>Pinopsida</taxon>
        <taxon>Pinidae</taxon>
        <taxon>Conifers II</taxon>
        <taxon>Cupressales</taxon>
        <taxon>Taxaceae</taxon>
        <taxon>Taxus</taxon>
    </lineage>
</organism>
<comment type="similarity">
    <text evidence="1">Belongs to the GEM family.</text>
</comment>
<feature type="region of interest" description="Disordered" evidence="2">
    <location>
        <begin position="1"/>
        <end position="27"/>
    </location>
</feature>
<dbReference type="EMBL" id="JAHRHJ020001109">
    <property type="protein sequence ID" value="KAH9293469.1"/>
    <property type="molecule type" value="Genomic_DNA"/>
</dbReference>
<dbReference type="InterPro" id="IPR004182">
    <property type="entry name" value="GRAM"/>
</dbReference>
<feature type="compositionally biased region" description="Polar residues" evidence="2">
    <location>
        <begin position="9"/>
        <end position="27"/>
    </location>
</feature>
<dbReference type="PANTHER" id="PTHR31969">
    <property type="entry name" value="GEM-LIKE PROTEIN 2"/>
    <property type="match status" value="1"/>
</dbReference>
<dbReference type="InterPro" id="IPR011993">
    <property type="entry name" value="PH-like_dom_sf"/>
</dbReference>
<evidence type="ECO:0000256" key="2">
    <source>
        <dbReference type="SAM" id="MobiDB-lite"/>
    </source>
</evidence>
<protein>
    <recommendedName>
        <fullName evidence="3">GRAM domain-containing protein</fullName>
    </recommendedName>
</protein>
<accession>A0AA38F5V7</accession>
<feature type="non-terminal residue" evidence="5">
    <location>
        <position position="1"/>
    </location>
</feature>
<comment type="caution">
    <text evidence="5">The sequence shown here is derived from an EMBL/GenBank/DDBJ whole genome shotgun (WGS) entry which is preliminary data.</text>
</comment>
<dbReference type="Gene3D" id="2.30.29.30">
    <property type="entry name" value="Pleckstrin-homology domain (PH domain)/Phosphotyrosine-binding domain (PTB)"/>
    <property type="match status" value="1"/>
</dbReference>